<dbReference type="InterPro" id="IPR037151">
    <property type="entry name" value="AlkB-like_sf"/>
</dbReference>
<feature type="binding site" evidence="5">
    <location>
        <position position="324"/>
    </location>
    <ligand>
        <name>Fe cation</name>
        <dbReference type="ChEBI" id="CHEBI:24875"/>
        <note>catalytic</note>
    </ligand>
</feature>
<feature type="binding site" evidence="5">
    <location>
        <position position="378"/>
    </location>
    <ligand>
        <name>Fe cation</name>
        <dbReference type="ChEBI" id="CHEBI:24875"/>
        <note>catalytic</note>
    </ligand>
</feature>
<evidence type="ECO:0000313" key="9">
    <source>
        <dbReference type="Proteomes" id="UP000612746"/>
    </source>
</evidence>
<accession>A0A8H7Q9K8</accession>
<protein>
    <recommendedName>
        <fullName evidence="7">Fe2OG dioxygenase domain-containing protein</fullName>
    </recommendedName>
</protein>
<feature type="domain" description="Fe2OG dioxygenase" evidence="7">
    <location>
        <begin position="303"/>
        <end position="423"/>
    </location>
</feature>
<organism evidence="8 9">
    <name type="scientific">Umbelopsis vinacea</name>
    <dbReference type="NCBI Taxonomy" id="44442"/>
    <lineage>
        <taxon>Eukaryota</taxon>
        <taxon>Fungi</taxon>
        <taxon>Fungi incertae sedis</taxon>
        <taxon>Mucoromycota</taxon>
        <taxon>Mucoromycotina</taxon>
        <taxon>Umbelopsidomycetes</taxon>
        <taxon>Umbelopsidales</taxon>
        <taxon>Umbelopsidaceae</taxon>
        <taxon>Umbelopsis</taxon>
    </lineage>
</organism>
<keyword evidence="4 5" id="KW-0408">Iron</keyword>
<dbReference type="Gene3D" id="2.60.120.590">
    <property type="entry name" value="Alpha-ketoglutarate-dependent dioxygenase AlkB-like"/>
    <property type="match status" value="1"/>
</dbReference>
<dbReference type="OrthoDB" id="6614653at2759"/>
<evidence type="ECO:0000256" key="6">
    <source>
        <dbReference type="SAM" id="MobiDB-lite"/>
    </source>
</evidence>
<keyword evidence="2" id="KW-0223">Dioxygenase</keyword>
<dbReference type="InterPro" id="IPR004574">
    <property type="entry name" value="Alkb"/>
</dbReference>
<dbReference type="GO" id="GO:0005634">
    <property type="term" value="C:nucleus"/>
    <property type="evidence" value="ECO:0007669"/>
    <property type="project" value="TreeGrafter"/>
</dbReference>
<dbReference type="GO" id="GO:0005737">
    <property type="term" value="C:cytoplasm"/>
    <property type="evidence" value="ECO:0007669"/>
    <property type="project" value="TreeGrafter"/>
</dbReference>
<dbReference type="GO" id="GO:0046872">
    <property type="term" value="F:metal ion binding"/>
    <property type="evidence" value="ECO:0007669"/>
    <property type="project" value="UniProtKB-KW"/>
</dbReference>
<comment type="cofactor">
    <cofactor evidence="5">
        <name>Fe(2+)</name>
        <dbReference type="ChEBI" id="CHEBI:29033"/>
    </cofactor>
    <text evidence="5">Binds 1 Fe(2+) ion per subunit.</text>
</comment>
<dbReference type="PANTHER" id="PTHR16557:SF2">
    <property type="entry name" value="NUCLEIC ACID DIOXYGENASE ALKBH1"/>
    <property type="match status" value="1"/>
</dbReference>
<keyword evidence="3" id="KW-0560">Oxidoreductase</keyword>
<feature type="compositionally biased region" description="Basic and acidic residues" evidence="6">
    <location>
        <begin position="209"/>
        <end position="224"/>
    </location>
</feature>
<dbReference type="PANTHER" id="PTHR16557">
    <property type="entry name" value="ALKYLATED DNA REPAIR PROTEIN ALKB-RELATED"/>
    <property type="match status" value="1"/>
</dbReference>
<dbReference type="SUPFAM" id="SSF51197">
    <property type="entry name" value="Clavaminate synthase-like"/>
    <property type="match status" value="1"/>
</dbReference>
<dbReference type="Pfam" id="PF13532">
    <property type="entry name" value="2OG-FeII_Oxy_2"/>
    <property type="match status" value="1"/>
</dbReference>
<keyword evidence="1 5" id="KW-0479">Metal-binding</keyword>
<dbReference type="Proteomes" id="UP000612746">
    <property type="component" value="Unassembled WGS sequence"/>
</dbReference>
<sequence length="429" mass="48857">METLQPPAHLKSRRQKEMWKRQLLQNVKERQKAQESQTPFRIAERSLQSKVVTPDRPPVVDFTNLENNPPEVRAKIIRVELSHDLREICPLFGRTDGDWSKRRTVAYIHSDIEGLIFIPNPFTESAQRQLIYNCLQKYTQAPNSSSLDAHYDVPAEGVWNLYTKSQRLSSNEDDSQLLIRRKSRSNNGQKITESADPYDAPSTSGQRTKSVDKDPKNEDMKSELSSHNTSELMHPSELIRKLRWVSLGYQYNWSEKTYFFDRPIPVPEEAAKLSIAIAKAVEGIGYRQGDGFRWQNNFKGDNYAPEAGIVNYYQLKDTLMAHVDRSELNMEAPLISMSLGHKCIYLIGEQTRDTKPHAILLQSGDVMAMTGASRSAFHGVPKILDDGPSFLQPGTIDENIPDWDVYGEYVSKARINLNIRQVNVSSSST</sequence>
<proteinExistence type="predicted"/>
<dbReference type="InterPro" id="IPR027450">
    <property type="entry name" value="AlkB-like"/>
</dbReference>
<keyword evidence="9" id="KW-1185">Reference proteome</keyword>
<dbReference type="GO" id="GO:0051213">
    <property type="term" value="F:dioxygenase activity"/>
    <property type="evidence" value="ECO:0007669"/>
    <property type="project" value="UniProtKB-KW"/>
</dbReference>
<comment type="caution">
    <text evidence="8">The sequence shown here is derived from an EMBL/GenBank/DDBJ whole genome shotgun (WGS) entry which is preliminary data.</text>
</comment>
<evidence type="ECO:0000259" key="7">
    <source>
        <dbReference type="PROSITE" id="PS51471"/>
    </source>
</evidence>
<dbReference type="AlphaFoldDB" id="A0A8H7Q9K8"/>
<evidence type="ECO:0000256" key="1">
    <source>
        <dbReference type="ARBA" id="ARBA00022723"/>
    </source>
</evidence>
<evidence type="ECO:0000256" key="4">
    <source>
        <dbReference type="ARBA" id="ARBA00023004"/>
    </source>
</evidence>
<dbReference type="PROSITE" id="PS51471">
    <property type="entry name" value="FE2OG_OXY"/>
    <property type="match status" value="1"/>
</dbReference>
<feature type="region of interest" description="Disordered" evidence="6">
    <location>
        <begin position="172"/>
        <end position="232"/>
    </location>
</feature>
<evidence type="ECO:0000256" key="3">
    <source>
        <dbReference type="ARBA" id="ARBA00023002"/>
    </source>
</evidence>
<feature type="binding site" evidence="5">
    <location>
        <position position="322"/>
    </location>
    <ligand>
        <name>Fe cation</name>
        <dbReference type="ChEBI" id="CHEBI:24875"/>
        <note>catalytic</note>
    </ligand>
</feature>
<name>A0A8H7Q9K8_9FUNG</name>
<dbReference type="EMBL" id="JAEPRA010000002">
    <property type="protein sequence ID" value="KAG2188522.1"/>
    <property type="molecule type" value="Genomic_DNA"/>
</dbReference>
<reference evidence="8" key="1">
    <citation type="submission" date="2020-12" db="EMBL/GenBank/DDBJ databases">
        <title>Metabolic potential, ecology and presence of endohyphal bacteria is reflected in genomic diversity of Mucoromycotina.</title>
        <authorList>
            <person name="Muszewska A."/>
            <person name="Okrasinska A."/>
            <person name="Steczkiewicz K."/>
            <person name="Drgas O."/>
            <person name="Orlowska M."/>
            <person name="Perlinska-Lenart U."/>
            <person name="Aleksandrzak-Piekarczyk T."/>
            <person name="Szatraj K."/>
            <person name="Zielenkiewicz U."/>
            <person name="Pilsyk S."/>
            <person name="Malc E."/>
            <person name="Mieczkowski P."/>
            <person name="Kruszewska J.S."/>
            <person name="Biernat P."/>
            <person name="Pawlowska J."/>
        </authorList>
    </citation>
    <scope>NUCLEOTIDE SEQUENCE</scope>
    <source>
        <strain evidence="8">WA0000051536</strain>
    </source>
</reference>
<gene>
    <name evidence="8" type="ORF">INT44_001276</name>
</gene>
<evidence type="ECO:0000256" key="2">
    <source>
        <dbReference type="ARBA" id="ARBA00022964"/>
    </source>
</evidence>
<dbReference type="InterPro" id="IPR005123">
    <property type="entry name" value="Oxoglu/Fe-dep_dioxygenase_dom"/>
</dbReference>
<evidence type="ECO:0000313" key="8">
    <source>
        <dbReference type="EMBL" id="KAG2188522.1"/>
    </source>
</evidence>
<evidence type="ECO:0000256" key="5">
    <source>
        <dbReference type="PIRSR" id="PIRSR604574-2"/>
    </source>
</evidence>